<dbReference type="Gene3D" id="3.30.70.270">
    <property type="match status" value="1"/>
</dbReference>
<dbReference type="Gene3D" id="3.30.450.40">
    <property type="match status" value="1"/>
</dbReference>
<evidence type="ECO:0000313" key="5">
    <source>
        <dbReference type="Proteomes" id="UP000568664"/>
    </source>
</evidence>
<dbReference type="InterPro" id="IPR029016">
    <property type="entry name" value="GAF-like_dom_sf"/>
</dbReference>
<protein>
    <recommendedName>
        <fullName evidence="1">diguanylate cyclase</fullName>
        <ecNumber evidence="1">2.7.7.65</ecNumber>
    </recommendedName>
</protein>
<reference evidence="4 5" key="1">
    <citation type="submission" date="2020-04" db="EMBL/GenBank/DDBJ databases">
        <title>Thalassotalea sp. M1531, isolated from the surface of marine red alga.</title>
        <authorList>
            <person name="Pang L."/>
            <person name="Lu D.-C."/>
        </authorList>
    </citation>
    <scope>NUCLEOTIDE SEQUENCE [LARGE SCALE GENOMIC DNA]</scope>
    <source>
        <strain evidence="4 5">M1531</strain>
    </source>
</reference>
<evidence type="ECO:0000256" key="1">
    <source>
        <dbReference type="ARBA" id="ARBA00012528"/>
    </source>
</evidence>
<dbReference type="InterPro" id="IPR000160">
    <property type="entry name" value="GGDEF_dom"/>
</dbReference>
<evidence type="ECO:0000259" key="3">
    <source>
        <dbReference type="PROSITE" id="PS50887"/>
    </source>
</evidence>
<dbReference type="Proteomes" id="UP000568664">
    <property type="component" value="Unassembled WGS sequence"/>
</dbReference>
<dbReference type="EC" id="2.7.7.65" evidence="1"/>
<dbReference type="PANTHER" id="PTHR45138:SF9">
    <property type="entry name" value="DIGUANYLATE CYCLASE DGCM-RELATED"/>
    <property type="match status" value="1"/>
</dbReference>
<proteinExistence type="predicted"/>
<dbReference type="PROSITE" id="PS50887">
    <property type="entry name" value="GGDEF"/>
    <property type="match status" value="1"/>
</dbReference>
<dbReference type="AlphaFoldDB" id="A0A7Y0LBI7"/>
<dbReference type="Pfam" id="PF01590">
    <property type="entry name" value="GAF"/>
    <property type="match status" value="1"/>
</dbReference>
<keyword evidence="5" id="KW-1185">Reference proteome</keyword>
<dbReference type="GO" id="GO:0052621">
    <property type="term" value="F:diguanylate cyclase activity"/>
    <property type="evidence" value="ECO:0007669"/>
    <property type="project" value="UniProtKB-EC"/>
</dbReference>
<name>A0A7Y0LBI7_9GAMM</name>
<dbReference type="PANTHER" id="PTHR45138">
    <property type="entry name" value="REGULATORY COMPONENTS OF SENSORY TRANSDUCTION SYSTEM"/>
    <property type="match status" value="1"/>
</dbReference>
<accession>A0A7Y0LBI7</accession>
<dbReference type="InterPro" id="IPR043128">
    <property type="entry name" value="Rev_trsase/Diguanyl_cyclase"/>
</dbReference>
<evidence type="ECO:0000313" key="4">
    <source>
        <dbReference type="EMBL" id="NMP30661.1"/>
    </source>
</evidence>
<evidence type="ECO:0000256" key="2">
    <source>
        <dbReference type="ARBA" id="ARBA00034247"/>
    </source>
</evidence>
<dbReference type="SUPFAM" id="SSF55073">
    <property type="entry name" value="Nucleotide cyclase"/>
    <property type="match status" value="1"/>
</dbReference>
<gene>
    <name evidence="4" type="ORF">HII17_03715</name>
</gene>
<dbReference type="NCBIfam" id="TIGR00254">
    <property type="entry name" value="GGDEF"/>
    <property type="match status" value="1"/>
</dbReference>
<dbReference type="Pfam" id="PF00990">
    <property type="entry name" value="GGDEF"/>
    <property type="match status" value="1"/>
</dbReference>
<sequence>MLQPEQWIYEQDRDELLLPAWQRLVDLMAELCGTPAGFIVQAGDEKYKVIIANQSVENPYGAGVTIDSDVNIFCREVVRQDTGLYVGNATDQDEWISNPEVSEDGFNTYLGYPLHWPDGSTFGTICVMDFLKTDYDSRYHKLIKHFRDMAERELSLLDKNIQLESSAATDHLTNLFNRKGFFIAAEQLFKSAKRNKANIGISYFDIDNLKPINDTYGHKVGDEVIMSFARYLRETFREVDIIARFGGDEFVVMCQGEKQLDITIMIRRLNELLAQNDQQPSLTFSYGYASLNAESLESDVVERLINMADGEMYKDKETKKNKK</sequence>
<dbReference type="SUPFAM" id="SSF55781">
    <property type="entry name" value="GAF domain-like"/>
    <property type="match status" value="1"/>
</dbReference>
<dbReference type="InterPro" id="IPR050469">
    <property type="entry name" value="Diguanylate_Cyclase"/>
</dbReference>
<dbReference type="CDD" id="cd01949">
    <property type="entry name" value="GGDEF"/>
    <property type="match status" value="1"/>
</dbReference>
<comment type="caution">
    <text evidence="4">The sequence shown here is derived from an EMBL/GenBank/DDBJ whole genome shotgun (WGS) entry which is preliminary data.</text>
</comment>
<dbReference type="RefSeq" id="WP_169073947.1">
    <property type="nucleotide sequence ID" value="NZ_JABBXH010000001.1"/>
</dbReference>
<dbReference type="InterPro" id="IPR003018">
    <property type="entry name" value="GAF"/>
</dbReference>
<dbReference type="SMART" id="SM00267">
    <property type="entry name" value="GGDEF"/>
    <property type="match status" value="1"/>
</dbReference>
<feature type="domain" description="GGDEF" evidence="3">
    <location>
        <begin position="197"/>
        <end position="323"/>
    </location>
</feature>
<dbReference type="EMBL" id="JABBXH010000001">
    <property type="protein sequence ID" value="NMP30661.1"/>
    <property type="molecule type" value="Genomic_DNA"/>
</dbReference>
<dbReference type="InterPro" id="IPR029787">
    <property type="entry name" value="Nucleotide_cyclase"/>
</dbReference>
<organism evidence="4 5">
    <name type="scientific">Thalassotalea algicola</name>
    <dbReference type="NCBI Taxonomy" id="2716224"/>
    <lineage>
        <taxon>Bacteria</taxon>
        <taxon>Pseudomonadati</taxon>
        <taxon>Pseudomonadota</taxon>
        <taxon>Gammaproteobacteria</taxon>
        <taxon>Alteromonadales</taxon>
        <taxon>Colwelliaceae</taxon>
        <taxon>Thalassotalea</taxon>
    </lineage>
</organism>
<comment type="catalytic activity">
    <reaction evidence="2">
        <text>2 GTP = 3',3'-c-di-GMP + 2 diphosphate</text>
        <dbReference type="Rhea" id="RHEA:24898"/>
        <dbReference type="ChEBI" id="CHEBI:33019"/>
        <dbReference type="ChEBI" id="CHEBI:37565"/>
        <dbReference type="ChEBI" id="CHEBI:58805"/>
        <dbReference type="EC" id="2.7.7.65"/>
    </reaction>
</comment>